<evidence type="ECO:0000256" key="1">
    <source>
        <dbReference type="ARBA" id="ARBA00004337"/>
    </source>
</evidence>
<evidence type="ECO:0000313" key="16">
    <source>
        <dbReference type="EMBL" id="KAA0701325.1"/>
    </source>
</evidence>
<evidence type="ECO:0000256" key="13">
    <source>
        <dbReference type="SAM" id="Phobius"/>
    </source>
</evidence>
<comment type="caution">
    <text evidence="16">The sequence shown here is derived from an EMBL/GenBank/DDBJ whole genome shotgun (WGS) entry which is preliminary data.</text>
</comment>
<evidence type="ECO:0000256" key="2">
    <source>
        <dbReference type="ARBA" id="ARBA00004651"/>
    </source>
</evidence>
<keyword evidence="6" id="KW-0967">Endosome</keyword>
<evidence type="ECO:0000256" key="9">
    <source>
        <dbReference type="ARBA" id="ARBA00023136"/>
    </source>
</evidence>
<evidence type="ECO:0000256" key="6">
    <source>
        <dbReference type="ARBA" id="ARBA00022753"/>
    </source>
</evidence>
<evidence type="ECO:0000256" key="4">
    <source>
        <dbReference type="ARBA" id="ARBA00022475"/>
    </source>
</evidence>
<keyword evidence="7 13" id="KW-1133">Transmembrane helix</keyword>
<evidence type="ECO:0000256" key="3">
    <source>
        <dbReference type="ARBA" id="ARBA00022448"/>
    </source>
</evidence>
<dbReference type="Pfam" id="PF08016">
    <property type="entry name" value="PKD_channel"/>
    <property type="match status" value="1"/>
</dbReference>
<dbReference type="AlphaFoldDB" id="A0A5A9MWJ5"/>
<dbReference type="GO" id="GO:0010008">
    <property type="term" value="C:endosome membrane"/>
    <property type="evidence" value="ECO:0007669"/>
    <property type="project" value="UniProtKB-SubCell"/>
</dbReference>
<feature type="domain" description="Polycystin cation channel PKD1/PKD2" evidence="14">
    <location>
        <begin position="367"/>
        <end position="458"/>
    </location>
</feature>
<comment type="catalytic activity">
    <reaction evidence="12">
        <text>Ca(2+)(in) = Ca(2+)(out)</text>
        <dbReference type="Rhea" id="RHEA:29671"/>
        <dbReference type="ChEBI" id="CHEBI:29108"/>
    </reaction>
</comment>
<name>A0A5A9MWJ5_9TELE</name>
<dbReference type="InterPro" id="IPR049134">
    <property type="entry name" value="MCLN_ECD"/>
</dbReference>
<dbReference type="GO" id="GO:0005886">
    <property type="term" value="C:plasma membrane"/>
    <property type="evidence" value="ECO:0007669"/>
    <property type="project" value="UniProtKB-SubCell"/>
</dbReference>
<keyword evidence="8" id="KW-0406">Ion transport</keyword>
<reference evidence="16 17" key="1">
    <citation type="journal article" date="2019" name="Mol. Ecol. Resour.">
        <title>Chromosome-level genome assembly of Triplophysa tibetana, a fish adapted to the harsh high-altitude environment of the Tibetan Plateau.</title>
        <authorList>
            <person name="Yang X."/>
            <person name="Liu H."/>
            <person name="Ma Z."/>
            <person name="Zou Y."/>
            <person name="Zou M."/>
            <person name="Mao Y."/>
            <person name="Li X."/>
            <person name="Wang H."/>
            <person name="Chen T."/>
            <person name="Wang W."/>
            <person name="Yang R."/>
        </authorList>
    </citation>
    <scope>NUCLEOTIDE SEQUENCE [LARGE SCALE GENOMIC DNA]</scope>
    <source>
        <strain evidence="16">TTIB1903HZAU</strain>
        <tissue evidence="16">Muscle</tissue>
    </source>
</reference>
<keyword evidence="9 13" id="KW-0472">Membrane</keyword>
<dbReference type="Pfam" id="PF21381">
    <property type="entry name" value="MCLN_ECD"/>
    <property type="match status" value="1"/>
</dbReference>
<evidence type="ECO:0000256" key="8">
    <source>
        <dbReference type="ARBA" id="ARBA00023065"/>
    </source>
</evidence>
<feature type="transmembrane region" description="Helical" evidence="13">
    <location>
        <begin position="59"/>
        <end position="79"/>
    </location>
</feature>
<evidence type="ECO:0000256" key="12">
    <source>
        <dbReference type="ARBA" id="ARBA00036634"/>
    </source>
</evidence>
<evidence type="ECO:0000259" key="15">
    <source>
        <dbReference type="Pfam" id="PF21381"/>
    </source>
</evidence>
<organism evidence="16 17">
    <name type="scientific">Triplophysa tibetana</name>
    <dbReference type="NCBI Taxonomy" id="1572043"/>
    <lineage>
        <taxon>Eukaryota</taxon>
        <taxon>Metazoa</taxon>
        <taxon>Chordata</taxon>
        <taxon>Craniata</taxon>
        <taxon>Vertebrata</taxon>
        <taxon>Euteleostomi</taxon>
        <taxon>Actinopterygii</taxon>
        <taxon>Neopterygii</taxon>
        <taxon>Teleostei</taxon>
        <taxon>Ostariophysi</taxon>
        <taxon>Cypriniformes</taxon>
        <taxon>Nemacheilidae</taxon>
        <taxon>Triplophysa</taxon>
    </lineage>
</organism>
<dbReference type="PANTHER" id="PTHR12127">
    <property type="entry name" value="MUCOLIPIN"/>
    <property type="match status" value="1"/>
</dbReference>
<dbReference type="GO" id="GO:0072345">
    <property type="term" value="F:NAADP-sensitive calcium-release channel activity"/>
    <property type="evidence" value="ECO:0007669"/>
    <property type="project" value="TreeGrafter"/>
</dbReference>
<keyword evidence="11" id="KW-0407">Ion channel</keyword>
<feature type="transmembrane region" description="Helical" evidence="13">
    <location>
        <begin position="275"/>
        <end position="301"/>
    </location>
</feature>
<feature type="domain" description="Mucolipin extracytosolic" evidence="15">
    <location>
        <begin position="83"/>
        <end position="264"/>
    </location>
</feature>
<evidence type="ECO:0000259" key="14">
    <source>
        <dbReference type="Pfam" id="PF08016"/>
    </source>
</evidence>
<keyword evidence="5 13" id="KW-0812">Transmembrane</keyword>
<accession>A0A5A9MWJ5</accession>
<feature type="transmembrane region" description="Helical" evidence="13">
    <location>
        <begin position="334"/>
        <end position="355"/>
    </location>
</feature>
<evidence type="ECO:0000256" key="7">
    <source>
        <dbReference type="ARBA" id="ARBA00022989"/>
    </source>
</evidence>
<dbReference type="PANTHER" id="PTHR12127:SF23">
    <property type="entry name" value="MUCOLIPIN-3 ISOFORM X1"/>
    <property type="match status" value="1"/>
</dbReference>
<comment type="subcellular location">
    <subcellularLocation>
        <location evidence="2">Cell membrane</location>
        <topology evidence="2">Multi-pass membrane protein</topology>
    </subcellularLocation>
    <subcellularLocation>
        <location evidence="1">Endosome membrane</location>
        <topology evidence="1">Multi-pass membrane protein</topology>
    </subcellularLocation>
</comment>
<evidence type="ECO:0000256" key="11">
    <source>
        <dbReference type="ARBA" id="ARBA00023303"/>
    </source>
</evidence>
<feature type="transmembrane region" description="Helical" evidence="13">
    <location>
        <begin position="405"/>
        <end position="427"/>
    </location>
</feature>
<dbReference type="EMBL" id="SOYY01000292">
    <property type="protein sequence ID" value="KAA0701325.1"/>
    <property type="molecule type" value="Genomic_DNA"/>
</dbReference>
<gene>
    <name evidence="16" type="ORF">E1301_Tti018430s11</name>
</gene>
<sequence length="473" mass="54397">MSDEEPLVCNGPQSERTCHRTASTDVDPTLVENLRRKLKYFFMSPCQKYRARGRKPWKLLLQFLKIVIITVQLISFGLSNEMMVTFKEKNLMAFRHLFLKNYQDSDPDYAVYTKHDVRDHIQYVIRRYLNLQNLTTGNHALEKIDGMFSPLSVCQELYRHADISPSNETFDIDPHVDTECIFIYPTSPYNNESLASDMNLTIDFQSLLAVNISFKVKAINIQTISHQELPDCYDFHINIMFDNHAQSGQIPISLSSDVQIKGCKNGNVSGSNIHFMLIVVFDCVVICACLLSLALCMRSVFTGILLQFEYTAHVLNEHSKSVSWSERLEFINGWYILIIISDTLTVAGSVLKICIQSKELTNYDECSILLGTATMLVWIGVMRYFSFFQKYYILILTLRAALPNVIRFSLCAVMIYLSYCFCGWIVLGPHHENFRTFNMAADCLFAMINGDEIYSTFTKLREKSYLVWVFSAL</sequence>
<dbReference type="InterPro" id="IPR039031">
    <property type="entry name" value="Mucolipin"/>
</dbReference>
<keyword evidence="10" id="KW-1015">Disulfide bond</keyword>
<feature type="non-terminal residue" evidence="16">
    <location>
        <position position="473"/>
    </location>
</feature>
<keyword evidence="17" id="KW-1185">Reference proteome</keyword>
<protein>
    <submittedName>
        <fullName evidence="16">Mucolipin-3</fullName>
    </submittedName>
</protein>
<dbReference type="GO" id="GO:0005765">
    <property type="term" value="C:lysosomal membrane"/>
    <property type="evidence" value="ECO:0007669"/>
    <property type="project" value="TreeGrafter"/>
</dbReference>
<dbReference type="InterPro" id="IPR013122">
    <property type="entry name" value="PKD1_2_channel"/>
</dbReference>
<evidence type="ECO:0000256" key="5">
    <source>
        <dbReference type="ARBA" id="ARBA00022692"/>
    </source>
</evidence>
<evidence type="ECO:0000256" key="10">
    <source>
        <dbReference type="ARBA" id="ARBA00023157"/>
    </source>
</evidence>
<keyword evidence="3" id="KW-0813">Transport</keyword>
<evidence type="ECO:0000313" key="17">
    <source>
        <dbReference type="Proteomes" id="UP000324632"/>
    </source>
</evidence>
<keyword evidence="4" id="KW-1003">Cell membrane</keyword>
<proteinExistence type="predicted"/>
<dbReference type="Proteomes" id="UP000324632">
    <property type="component" value="Unassembled WGS sequence"/>
</dbReference>
<feature type="transmembrane region" description="Helical" evidence="13">
    <location>
        <begin position="367"/>
        <end position="385"/>
    </location>
</feature>